<evidence type="ECO:0000256" key="5">
    <source>
        <dbReference type="ARBA" id="ARBA00023002"/>
    </source>
</evidence>
<name>A0ABW0Z5T2_9ACTN</name>
<evidence type="ECO:0000256" key="3">
    <source>
        <dbReference type="ARBA" id="ARBA00022630"/>
    </source>
</evidence>
<feature type="region of interest" description="Disordered" evidence="6">
    <location>
        <begin position="42"/>
        <end position="75"/>
    </location>
</feature>
<evidence type="ECO:0000259" key="8">
    <source>
        <dbReference type="Pfam" id="PF02771"/>
    </source>
</evidence>
<reference evidence="10" key="1">
    <citation type="journal article" date="2019" name="Int. J. Syst. Evol. Microbiol.">
        <title>The Global Catalogue of Microorganisms (GCM) 10K type strain sequencing project: providing services to taxonomists for standard genome sequencing and annotation.</title>
        <authorList>
            <consortium name="The Broad Institute Genomics Platform"/>
            <consortium name="The Broad Institute Genome Sequencing Center for Infectious Disease"/>
            <person name="Wu L."/>
            <person name="Ma J."/>
        </authorList>
    </citation>
    <scope>NUCLEOTIDE SEQUENCE [LARGE SCALE GENOMIC DNA]</scope>
    <source>
        <strain evidence="10">CGMCC 4.7304</strain>
    </source>
</reference>
<evidence type="ECO:0000256" key="1">
    <source>
        <dbReference type="ARBA" id="ARBA00001974"/>
    </source>
</evidence>
<dbReference type="Proteomes" id="UP001596083">
    <property type="component" value="Unassembled WGS sequence"/>
</dbReference>
<feature type="domain" description="Acyl-CoA dehydrogenase/oxidase C-terminal" evidence="7">
    <location>
        <begin position="245"/>
        <end position="351"/>
    </location>
</feature>
<dbReference type="InterPro" id="IPR037069">
    <property type="entry name" value="AcylCoA_DH/ox_N_sf"/>
</dbReference>
<dbReference type="PANTHER" id="PTHR43884:SF20">
    <property type="entry name" value="ACYL-COA DEHYDROGENASE FADE28"/>
    <property type="match status" value="1"/>
</dbReference>
<feature type="domain" description="Acyl-CoA dehydrogenase/oxidase N-terminal" evidence="8">
    <location>
        <begin position="80"/>
        <end position="132"/>
    </location>
</feature>
<comment type="caution">
    <text evidence="9">The sequence shown here is derived from an EMBL/GenBank/DDBJ whole genome shotgun (WGS) entry which is preliminary data.</text>
</comment>
<dbReference type="SUPFAM" id="SSF47203">
    <property type="entry name" value="Acyl-CoA dehydrogenase C-terminal domain-like"/>
    <property type="match status" value="1"/>
</dbReference>
<comment type="cofactor">
    <cofactor evidence="1">
        <name>FAD</name>
        <dbReference type="ChEBI" id="CHEBI:57692"/>
    </cofactor>
</comment>
<keyword evidence="3" id="KW-0285">Flavoprotein</keyword>
<dbReference type="InterPro" id="IPR009075">
    <property type="entry name" value="AcylCo_DH/oxidase_C"/>
</dbReference>
<evidence type="ECO:0000313" key="9">
    <source>
        <dbReference type="EMBL" id="MFC5721770.1"/>
    </source>
</evidence>
<dbReference type="Pfam" id="PF02771">
    <property type="entry name" value="Acyl-CoA_dh_N"/>
    <property type="match status" value="1"/>
</dbReference>
<proteinExistence type="inferred from homology"/>
<comment type="similarity">
    <text evidence="2">Belongs to the acyl-CoA dehydrogenase family.</text>
</comment>
<dbReference type="RefSeq" id="WP_390317123.1">
    <property type="nucleotide sequence ID" value="NZ_JBHSPB010000009.1"/>
</dbReference>
<keyword evidence="4" id="KW-0274">FAD</keyword>
<accession>A0ABW0Z5T2</accession>
<evidence type="ECO:0000256" key="6">
    <source>
        <dbReference type="SAM" id="MobiDB-lite"/>
    </source>
</evidence>
<sequence>MGFRPDEDQRALREGMRALLAARFPRERLRGAVDAAEAEAAGARADAGAAGEAGGRRAGSGRARPEGGGDAAPPRAVAVVDPELWRALGEAGFFALRLPERDGGAGLGLPEAAVLFEEAGRALLPGPLTATHLAAGLLPGAADGTAVVTALDRPGPAEHLAAAGHVLLLDGTGTRLLEFTAGTAPTALDARPLRAVDPLTPLHHVARLPAPPQAAEARTGGTVRTGAARTVSVPADRIRYEALVLTAAQQLGGAGRMLGMAVEHARRRSQFGRPVGSFQAVQHLCARMLVRVETARAAVRAASATDSPTDAVTAKLLADRAAVRNARDCLQVHGGLGFTWESDVHLYLKRAWTRACQWQSAAEAEEFLANELLLNDPWNRTAVDAPDASAKGNVTV</sequence>
<dbReference type="InterPro" id="IPR013786">
    <property type="entry name" value="AcylCoA_DH/ox_N"/>
</dbReference>
<evidence type="ECO:0000259" key="7">
    <source>
        <dbReference type="Pfam" id="PF00441"/>
    </source>
</evidence>
<dbReference type="Gene3D" id="1.20.140.10">
    <property type="entry name" value="Butyryl-CoA Dehydrogenase, subunit A, domain 3"/>
    <property type="match status" value="1"/>
</dbReference>
<keyword evidence="10" id="KW-1185">Reference proteome</keyword>
<dbReference type="InterPro" id="IPR009100">
    <property type="entry name" value="AcylCoA_DH/oxidase_NM_dom_sf"/>
</dbReference>
<dbReference type="InterPro" id="IPR036250">
    <property type="entry name" value="AcylCo_DH-like_C"/>
</dbReference>
<dbReference type="Pfam" id="PF00441">
    <property type="entry name" value="Acyl-CoA_dh_1"/>
    <property type="match status" value="1"/>
</dbReference>
<gene>
    <name evidence="9" type="ORF">ACFP1Z_16480</name>
</gene>
<dbReference type="SUPFAM" id="SSF56645">
    <property type="entry name" value="Acyl-CoA dehydrogenase NM domain-like"/>
    <property type="match status" value="1"/>
</dbReference>
<keyword evidence="5" id="KW-0560">Oxidoreductase</keyword>
<evidence type="ECO:0000313" key="10">
    <source>
        <dbReference type="Proteomes" id="UP001596083"/>
    </source>
</evidence>
<evidence type="ECO:0000256" key="4">
    <source>
        <dbReference type="ARBA" id="ARBA00022827"/>
    </source>
</evidence>
<organism evidence="9 10">
    <name type="scientific">Streptomyces gamaensis</name>
    <dbReference type="NCBI Taxonomy" id="1763542"/>
    <lineage>
        <taxon>Bacteria</taxon>
        <taxon>Bacillati</taxon>
        <taxon>Actinomycetota</taxon>
        <taxon>Actinomycetes</taxon>
        <taxon>Kitasatosporales</taxon>
        <taxon>Streptomycetaceae</taxon>
        <taxon>Streptomyces</taxon>
    </lineage>
</organism>
<evidence type="ECO:0000256" key="2">
    <source>
        <dbReference type="ARBA" id="ARBA00009347"/>
    </source>
</evidence>
<protein>
    <submittedName>
        <fullName evidence="9">Acyl-CoA dehydrogenase family protein</fullName>
    </submittedName>
</protein>
<dbReference type="Gene3D" id="1.10.540.10">
    <property type="entry name" value="Acyl-CoA dehydrogenase/oxidase, N-terminal domain"/>
    <property type="match status" value="1"/>
</dbReference>
<dbReference type="EMBL" id="JBHSPB010000009">
    <property type="protein sequence ID" value="MFC5721770.1"/>
    <property type="molecule type" value="Genomic_DNA"/>
</dbReference>
<dbReference type="PANTHER" id="PTHR43884">
    <property type="entry name" value="ACYL-COA DEHYDROGENASE"/>
    <property type="match status" value="1"/>
</dbReference>